<reference evidence="2" key="1">
    <citation type="journal article" date="2011" name="Nat. Biotechnol.">
        <title>The genomic sequence of the Chinese hamster ovary (CHO)-K1 cell line.</title>
        <authorList>
            <person name="Xu X."/>
            <person name="Nagarajan H."/>
            <person name="Lewis N.E."/>
            <person name="Pan S."/>
            <person name="Cai Z."/>
            <person name="Liu X."/>
            <person name="Chen W."/>
            <person name="Xie M."/>
            <person name="Wang W."/>
            <person name="Hammond S."/>
            <person name="Andersen M.R."/>
            <person name="Neff N."/>
            <person name="Passarelli B."/>
            <person name="Koh W."/>
            <person name="Fan H.C."/>
            <person name="Wang J."/>
            <person name="Gui Y."/>
            <person name="Lee K.H."/>
            <person name="Betenbaugh M.J."/>
            <person name="Quake S.R."/>
            <person name="Famili I."/>
            <person name="Palsson B.O."/>
            <person name="Wang J."/>
        </authorList>
    </citation>
    <scope>NUCLEOTIDE SEQUENCE [LARGE SCALE GENOMIC DNA]</scope>
    <source>
        <strain evidence="2">CHO K1 cell line</strain>
    </source>
</reference>
<dbReference type="Proteomes" id="UP000001075">
    <property type="component" value="Unassembled WGS sequence"/>
</dbReference>
<evidence type="ECO:0000313" key="1">
    <source>
        <dbReference type="EMBL" id="EGV98020.1"/>
    </source>
</evidence>
<sequence length="64" mass="6787">MDSPVQLCVLCSSCPQPAAKGVSLLLLPGQSDFSPPPKPIRSTLAQCWPACVQPAMHTVPEILM</sequence>
<dbReference type="AlphaFoldDB" id="G3ILR0"/>
<dbReference type="InParanoid" id="G3ILR0"/>
<proteinExistence type="predicted"/>
<gene>
    <name evidence="1" type="ORF">I79_024831</name>
</gene>
<evidence type="ECO:0000313" key="2">
    <source>
        <dbReference type="Proteomes" id="UP000001075"/>
    </source>
</evidence>
<protein>
    <submittedName>
        <fullName evidence="1">Uncharacterized protein</fullName>
    </submittedName>
</protein>
<dbReference type="EMBL" id="JH004211">
    <property type="protein sequence ID" value="EGV98020.1"/>
    <property type="molecule type" value="Genomic_DNA"/>
</dbReference>
<name>G3ILR0_CRIGR</name>
<accession>G3ILR0</accession>
<organism evidence="1 2">
    <name type="scientific">Cricetulus griseus</name>
    <name type="common">Chinese hamster</name>
    <name type="synonym">Cricetulus barabensis griseus</name>
    <dbReference type="NCBI Taxonomy" id="10029"/>
    <lineage>
        <taxon>Eukaryota</taxon>
        <taxon>Metazoa</taxon>
        <taxon>Chordata</taxon>
        <taxon>Craniata</taxon>
        <taxon>Vertebrata</taxon>
        <taxon>Euteleostomi</taxon>
        <taxon>Mammalia</taxon>
        <taxon>Eutheria</taxon>
        <taxon>Euarchontoglires</taxon>
        <taxon>Glires</taxon>
        <taxon>Rodentia</taxon>
        <taxon>Myomorpha</taxon>
        <taxon>Muroidea</taxon>
        <taxon>Cricetidae</taxon>
        <taxon>Cricetinae</taxon>
        <taxon>Cricetulus</taxon>
    </lineage>
</organism>